<gene>
    <name evidence="1" type="primary">vasA_4</name>
    <name evidence="1" type="ORF">NCTC8622_07280</name>
</gene>
<dbReference type="EMBL" id="UGCP01000002">
    <property type="protein sequence ID" value="STI88089.1"/>
    <property type="molecule type" value="Genomic_DNA"/>
</dbReference>
<dbReference type="PANTHER" id="PTHR35370">
    <property type="entry name" value="CYTOPLASMIC PROTEIN-RELATED-RELATED"/>
    <property type="match status" value="1"/>
</dbReference>
<evidence type="ECO:0000313" key="1">
    <source>
        <dbReference type="EMBL" id="STI88089.1"/>
    </source>
</evidence>
<proteinExistence type="predicted"/>
<sequence length="176" mass="19644">MPVINLFPLEADPLHLSPLENEFLLRPMRIQDGHTEIYSVDNIISSRHTGSQAYVPFSSFRHRGGMLRHDAPERYYHTRVKRGPSGLHDTWLILGGDAFDADRMLEDETLSLSLTGTNGHLPRKALQSTLLDRPVHASQNVLRCATCAPQRSPAIPRRVTASTGGCSATLVLTFYR</sequence>
<dbReference type="InterPro" id="IPR010272">
    <property type="entry name" value="T6SS_TssF"/>
</dbReference>
<name>A0A376UF21_ECOLX</name>
<evidence type="ECO:0000313" key="2">
    <source>
        <dbReference type="Proteomes" id="UP000254079"/>
    </source>
</evidence>
<dbReference type="PANTHER" id="PTHR35370:SF4">
    <property type="entry name" value="TYPE VI SECRETION SYSTEM BASEPLATE SUBUNIT TSSF"/>
    <property type="match status" value="1"/>
</dbReference>
<protein>
    <submittedName>
        <fullName evidence="1">Type VI secretion protein</fullName>
    </submittedName>
</protein>
<accession>A0A376UF21</accession>
<organism evidence="1 2">
    <name type="scientific">Escherichia coli</name>
    <dbReference type="NCBI Taxonomy" id="562"/>
    <lineage>
        <taxon>Bacteria</taxon>
        <taxon>Pseudomonadati</taxon>
        <taxon>Pseudomonadota</taxon>
        <taxon>Gammaproteobacteria</taxon>
        <taxon>Enterobacterales</taxon>
        <taxon>Enterobacteriaceae</taxon>
        <taxon>Escherichia</taxon>
    </lineage>
</organism>
<dbReference type="AlphaFoldDB" id="A0A376UF21"/>
<reference evidence="1 2" key="1">
    <citation type="submission" date="2018-06" db="EMBL/GenBank/DDBJ databases">
        <authorList>
            <consortium name="Pathogen Informatics"/>
            <person name="Doyle S."/>
        </authorList>
    </citation>
    <scope>NUCLEOTIDE SEQUENCE [LARGE SCALE GENOMIC DNA]</scope>
    <source>
        <strain evidence="1 2">NCTC8622</strain>
    </source>
</reference>
<dbReference type="Pfam" id="PF05947">
    <property type="entry name" value="T6SS_TssF"/>
    <property type="match status" value="1"/>
</dbReference>
<dbReference type="Proteomes" id="UP000254079">
    <property type="component" value="Unassembled WGS sequence"/>
</dbReference>